<name>A0A2G3A6Q1_CAPAN</name>
<dbReference type="EMBL" id="AYRZ02000002">
    <property type="protein sequence ID" value="PHT89860.1"/>
    <property type="molecule type" value="Genomic_DNA"/>
</dbReference>
<dbReference type="Proteomes" id="UP000222542">
    <property type="component" value="Unassembled WGS sequence"/>
</dbReference>
<protein>
    <submittedName>
        <fullName evidence="5">Uncharacterized protein</fullName>
    </submittedName>
</protein>
<dbReference type="SUPFAM" id="SSF47762">
    <property type="entry name" value="PAH2 domain"/>
    <property type="match status" value="1"/>
</dbReference>
<dbReference type="Gramene" id="PHT89860">
    <property type="protein sequence ID" value="PHT89860"/>
    <property type="gene ID" value="T459_04973"/>
</dbReference>
<feature type="region of interest" description="Disordered" evidence="4">
    <location>
        <begin position="46"/>
        <end position="67"/>
    </location>
</feature>
<dbReference type="InterPro" id="IPR003822">
    <property type="entry name" value="PAH"/>
</dbReference>
<accession>A0A2G3A6Q1</accession>
<dbReference type="PANTHER" id="PTHR12346">
    <property type="entry name" value="SIN3B-RELATED"/>
    <property type="match status" value="1"/>
</dbReference>
<organism evidence="5 6">
    <name type="scientific">Capsicum annuum</name>
    <name type="common">Capsicum pepper</name>
    <dbReference type="NCBI Taxonomy" id="4072"/>
    <lineage>
        <taxon>Eukaryota</taxon>
        <taxon>Viridiplantae</taxon>
        <taxon>Streptophyta</taxon>
        <taxon>Embryophyta</taxon>
        <taxon>Tracheophyta</taxon>
        <taxon>Spermatophyta</taxon>
        <taxon>Magnoliopsida</taxon>
        <taxon>eudicotyledons</taxon>
        <taxon>Gunneridae</taxon>
        <taxon>Pentapetalae</taxon>
        <taxon>asterids</taxon>
        <taxon>lamiids</taxon>
        <taxon>Solanales</taxon>
        <taxon>Solanaceae</taxon>
        <taxon>Solanoideae</taxon>
        <taxon>Capsiceae</taxon>
        <taxon>Capsicum</taxon>
    </lineage>
</organism>
<evidence type="ECO:0000256" key="2">
    <source>
        <dbReference type="ARBA" id="ARBA00023242"/>
    </source>
</evidence>
<evidence type="ECO:0000256" key="4">
    <source>
        <dbReference type="SAM" id="MobiDB-lite"/>
    </source>
</evidence>
<sequence>MHLERYGTNNESLSPSSLLFPLSSHSSLSPLTLCLATSSLESTYGQSQAPGSGLGGGGRGGSSVGEAGANNPKLTAIDALSYLKEVKGTFQSQKHKYSIFLDVLRDFKATRIDTVGVIARVKFLFKGQLRLILGFNTFLPNGYEITLRDEDRSPKKTTEFEEAISFV</sequence>
<dbReference type="InterPro" id="IPR039774">
    <property type="entry name" value="Sin3-like"/>
</dbReference>
<evidence type="ECO:0000313" key="5">
    <source>
        <dbReference type="EMBL" id="PHT89860.1"/>
    </source>
</evidence>
<keyword evidence="2 3" id="KW-0539">Nucleus</keyword>
<dbReference type="GO" id="GO:0005634">
    <property type="term" value="C:nucleus"/>
    <property type="evidence" value="ECO:0007669"/>
    <property type="project" value="UniProtKB-SubCell"/>
</dbReference>
<comment type="caution">
    <text evidence="5">The sequence shown here is derived from an EMBL/GenBank/DDBJ whole genome shotgun (WGS) entry which is preliminary data.</text>
</comment>
<keyword evidence="6" id="KW-1185">Reference proteome</keyword>
<dbReference type="FunFam" id="1.20.1160.11:FF:000001">
    <property type="entry name" value="Paired amphipathic helix protein Sin3"/>
    <property type="match status" value="1"/>
</dbReference>
<proteinExistence type="predicted"/>
<dbReference type="STRING" id="4072.A0A2G3A6Q1"/>
<reference evidence="5 6" key="1">
    <citation type="journal article" date="2014" name="Nat. Genet.">
        <title>Genome sequence of the hot pepper provides insights into the evolution of pungency in Capsicum species.</title>
        <authorList>
            <person name="Kim S."/>
            <person name="Park M."/>
            <person name="Yeom S.I."/>
            <person name="Kim Y.M."/>
            <person name="Lee J.M."/>
            <person name="Lee H.A."/>
            <person name="Seo E."/>
            <person name="Choi J."/>
            <person name="Cheong K."/>
            <person name="Kim K.T."/>
            <person name="Jung K."/>
            <person name="Lee G.W."/>
            <person name="Oh S.K."/>
            <person name="Bae C."/>
            <person name="Kim S.B."/>
            <person name="Lee H.Y."/>
            <person name="Kim S.Y."/>
            <person name="Kim M.S."/>
            <person name="Kang B.C."/>
            <person name="Jo Y.D."/>
            <person name="Yang H.B."/>
            <person name="Jeong H.J."/>
            <person name="Kang W.H."/>
            <person name="Kwon J.K."/>
            <person name="Shin C."/>
            <person name="Lim J.Y."/>
            <person name="Park J.H."/>
            <person name="Huh J.H."/>
            <person name="Kim J.S."/>
            <person name="Kim B.D."/>
            <person name="Cohen O."/>
            <person name="Paran I."/>
            <person name="Suh M.C."/>
            <person name="Lee S.B."/>
            <person name="Kim Y.K."/>
            <person name="Shin Y."/>
            <person name="Noh S.J."/>
            <person name="Park J."/>
            <person name="Seo Y.S."/>
            <person name="Kwon S.Y."/>
            <person name="Kim H.A."/>
            <person name="Park J.M."/>
            <person name="Kim H.J."/>
            <person name="Choi S.B."/>
            <person name="Bosland P.W."/>
            <person name="Reeves G."/>
            <person name="Jo S.H."/>
            <person name="Lee B.W."/>
            <person name="Cho H.T."/>
            <person name="Choi H.S."/>
            <person name="Lee M.S."/>
            <person name="Yu Y."/>
            <person name="Do Choi Y."/>
            <person name="Park B.S."/>
            <person name="van Deynze A."/>
            <person name="Ashrafi H."/>
            <person name="Hill T."/>
            <person name="Kim W.T."/>
            <person name="Pai H.S."/>
            <person name="Ahn H.K."/>
            <person name="Yeam I."/>
            <person name="Giovannoni J.J."/>
            <person name="Rose J.K."/>
            <person name="Sorensen I."/>
            <person name="Lee S.J."/>
            <person name="Kim R.W."/>
            <person name="Choi I.Y."/>
            <person name="Choi B.S."/>
            <person name="Lim J.S."/>
            <person name="Lee Y.H."/>
            <person name="Choi D."/>
        </authorList>
    </citation>
    <scope>NUCLEOTIDE SEQUENCE [LARGE SCALE GENOMIC DNA]</scope>
    <source>
        <strain evidence="6">cv. CM334</strain>
    </source>
</reference>
<feature type="compositionally biased region" description="Gly residues" evidence="4">
    <location>
        <begin position="52"/>
        <end position="63"/>
    </location>
</feature>
<dbReference type="AlphaFoldDB" id="A0A2G3A6Q1"/>
<gene>
    <name evidence="5" type="ORF">T459_04973</name>
</gene>
<dbReference type="Gene3D" id="1.20.1160.11">
    <property type="entry name" value="Paired amphipathic helix"/>
    <property type="match status" value="1"/>
</dbReference>
<dbReference type="Pfam" id="PF02671">
    <property type="entry name" value="PAH"/>
    <property type="match status" value="1"/>
</dbReference>
<evidence type="ECO:0000256" key="1">
    <source>
        <dbReference type="ARBA" id="ARBA00004123"/>
    </source>
</evidence>
<dbReference type="PANTHER" id="PTHR12346:SF29">
    <property type="entry name" value="HISTONE DEACETYLASE INTERACTING DOMAIN-CONTAINING PROTEIN"/>
    <property type="match status" value="1"/>
</dbReference>
<dbReference type="PROSITE" id="PS51477">
    <property type="entry name" value="PAH"/>
    <property type="match status" value="1"/>
</dbReference>
<comment type="subcellular location">
    <subcellularLocation>
        <location evidence="1 3">Nucleus</location>
    </subcellularLocation>
</comment>
<evidence type="ECO:0000256" key="3">
    <source>
        <dbReference type="PROSITE-ProRule" id="PRU00810"/>
    </source>
</evidence>
<evidence type="ECO:0000313" key="6">
    <source>
        <dbReference type="Proteomes" id="UP000222542"/>
    </source>
</evidence>
<reference evidence="5 6" key="2">
    <citation type="journal article" date="2017" name="Genome Biol.">
        <title>New reference genome sequences of hot pepper reveal the massive evolution of plant disease-resistance genes by retroduplication.</title>
        <authorList>
            <person name="Kim S."/>
            <person name="Park J."/>
            <person name="Yeom S.I."/>
            <person name="Kim Y.M."/>
            <person name="Seo E."/>
            <person name="Kim K.T."/>
            <person name="Kim M.S."/>
            <person name="Lee J.M."/>
            <person name="Cheong K."/>
            <person name="Shin H.S."/>
            <person name="Kim S.B."/>
            <person name="Han K."/>
            <person name="Lee J."/>
            <person name="Park M."/>
            <person name="Lee H.A."/>
            <person name="Lee H.Y."/>
            <person name="Lee Y."/>
            <person name="Oh S."/>
            <person name="Lee J.H."/>
            <person name="Choi E."/>
            <person name="Choi E."/>
            <person name="Lee S.E."/>
            <person name="Jeon J."/>
            <person name="Kim H."/>
            <person name="Choi G."/>
            <person name="Song H."/>
            <person name="Lee J."/>
            <person name="Lee S.C."/>
            <person name="Kwon J.K."/>
            <person name="Lee H.Y."/>
            <person name="Koo N."/>
            <person name="Hong Y."/>
            <person name="Kim R.W."/>
            <person name="Kang W.H."/>
            <person name="Huh J.H."/>
            <person name="Kang B.C."/>
            <person name="Yang T.J."/>
            <person name="Lee Y.H."/>
            <person name="Bennetzen J.L."/>
            <person name="Choi D."/>
        </authorList>
    </citation>
    <scope>NUCLEOTIDE SEQUENCE [LARGE SCALE GENOMIC DNA]</scope>
    <source>
        <strain evidence="6">cv. CM334</strain>
    </source>
</reference>
<dbReference type="InterPro" id="IPR036600">
    <property type="entry name" value="PAH_sf"/>
</dbReference>
<dbReference type="GO" id="GO:0003714">
    <property type="term" value="F:transcription corepressor activity"/>
    <property type="evidence" value="ECO:0007669"/>
    <property type="project" value="InterPro"/>
</dbReference>